<proteinExistence type="predicted"/>
<keyword evidence="2" id="KW-1185">Reference proteome</keyword>
<name>A0ABP8P9D6_9NOCA</name>
<dbReference type="InterPro" id="IPR029058">
    <property type="entry name" value="AB_hydrolase_fold"/>
</dbReference>
<evidence type="ECO:0008006" key="3">
    <source>
        <dbReference type="Google" id="ProtNLM"/>
    </source>
</evidence>
<dbReference type="Gene3D" id="3.40.50.1820">
    <property type="entry name" value="alpha/beta hydrolase"/>
    <property type="match status" value="1"/>
</dbReference>
<evidence type="ECO:0000313" key="2">
    <source>
        <dbReference type="Proteomes" id="UP001501183"/>
    </source>
</evidence>
<gene>
    <name evidence="1" type="ORF">GCM10023094_33860</name>
</gene>
<accession>A0ABP8P9D6</accession>
<dbReference type="EMBL" id="BAABFB010000051">
    <property type="protein sequence ID" value="GAA4482973.1"/>
    <property type="molecule type" value="Genomic_DNA"/>
</dbReference>
<sequence length="46" mass="4848">MFVHGAFVDPTSWDGVVADLRGRGYTVVIPDNPLRGPAYDAAAADS</sequence>
<comment type="caution">
    <text evidence="1">The sequence shown here is derived from an EMBL/GenBank/DDBJ whole genome shotgun (WGS) entry which is preliminary data.</text>
</comment>
<dbReference type="Proteomes" id="UP001501183">
    <property type="component" value="Unassembled WGS sequence"/>
</dbReference>
<dbReference type="SUPFAM" id="SSF53474">
    <property type="entry name" value="alpha/beta-Hydrolases"/>
    <property type="match status" value="1"/>
</dbReference>
<evidence type="ECO:0000313" key="1">
    <source>
        <dbReference type="EMBL" id="GAA4482973.1"/>
    </source>
</evidence>
<organism evidence="1 2">
    <name type="scientific">Rhodococcus olei</name>
    <dbReference type="NCBI Taxonomy" id="2161675"/>
    <lineage>
        <taxon>Bacteria</taxon>
        <taxon>Bacillati</taxon>
        <taxon>Actinomycetota</taxon>
        <taxon>Actinomycetes</taxon>
        <taxon>Mycobacteriales</taxon>
        <taxon>Nocardiaceae</taxon>
        <taxon>Rhodococcus</taxon>
    </lineage>
</organism>
<reference evidence="2" key="1">
    <citation type="journal article" date="2019" name="Int. J. Syst. Evol. Microbiol.">
        <title>The Global Catalogue of Microorganisms (GCM) 10K type strain sequencing project: providing services to taxonomists for standard genome sequencing and annotation.</title>
        <authorList>
            <consortium name="The Broad Institute Genomics Platform"/>
            <consortium name="The Broad Institute Genome Sequencing Center for Infectious Disease"/>
            <person name="Wu L."/>
            <person name="Ma J."/>
        </authorList>
    </citation>
    <scope>NUCLEOTIDE SEQUENCE [LARGE SCALE GENOMIC DNA]</scope>
    <source>
        <strain evidence="2">JCM 32206</strain>
    </source>
</reference>
<protein>
    <recommendedName>
        <fullName evidence="3">Alpha/beta hydrolase family protein</fullName>
    </recommendedName>
</protein>